<keyword evidence="1" id="KW-0472">Membrane</keyword>
<dbReference type="EMBL" id="JAACJO010000029">
    <property type="protein sequence ID" value="KAF5346857.1"/>
    <property type="molecule type" value="Genomic_DNA"/>
</dbReference>
<keyword evidence="3" id="KW-1185">Reference proteome</keyword>
<evidence type="ECO:0000313" key="3">
    <source>
        <dbReference type="Proteomes" id="UP000559027"/>
    </source>
</evidence>
<feature type="transmembrane region" description="Helical" evidence="1">
    <location>
        <begin position="87"/>
        <end position="106"/>
    </location>
</feature>
<evidence type="ECO:0000313" key="2">
    <source>
        <dbReference type="EMBL" id="KAF5346857.1"/>
    </source>
</evidence>
<feature type="transmembrane region" description="Helical" evidence="1">
    <location>
        <begin position="244"/>
        <end position="264"/>
    </location>
</feature>
<feature type="transmembrane region" description="Helical" evidence="1">
    <location>
        <begin position="167"/>
        <end position="188"/>
    </location>
</feature>
<feature type="transmembrane region" description="Helical" evidence="1">
    <location>
        <begin position="276"/>
        <end position="295"/>
    </location>
</feature>
<protein>
    <submittedName>
        <fullName evidence="2">Uncharacterized protein</fullName>
    </submittedName>
</protein>
<name>A0A8H5FS90_9AGAR</name>
<dbReference type="OrthoDB" id="3267806at2759"/>
<proteinExistence type="predicted"/>
<organism evidence="2 3">
    <name type="scientific">Leucocoprinus leucothites</name>
    <dbReference type="NCBI Taxonomy" id="201217"/>
    <lineage>
        <taxon>Eukaryota</taxon>
        <taxon>Fungi</taxon>
        <taxon>Dikarya</taxon>
        <taxon>Basidiomycota</taxon>
        <taxon>Agaricomycotina</taxon>
        <taxon>Agaricomycetes</taxon>
        <taxon>Agaricomycetidae</taxon>
        <taxon>Agaricales</taxon>
        <taxon>Agaricineae</taxon>
        <taxon>Agaricaceae</taxon>
        <taxon>Leucocoprinus</taxon>
    </lineage>
</organism>
<dbReference type="Proteomes" id="UP000559027">
    <property type="component" value="Unassembled WGS sequence"/>
</dbReference>
<keyword evidence="1" id="KW-0812">Transmembrane</keyword>
<sequence length="340" mass="37871">MIYSFLEGHDAQYLDSFSDLCELRRAMDTDSRCQNPSPYSIESLKAIWLVGLALSSICYGILLLLGLLCFIALWRGKDSKGGSRTRLGLKIYITLTVITATVAEAWEVVVTTTGVLDTFCTSMRLMPRNPYVGKIDVVFFIMNCLTDGLLVWRCYVLATGLGGKRWLVAWIAPLVIYVALLVTGPVLLSNPPAGVVNGLVTAQIAISLFLNVTISISILSLLFRYRNIVTRVFGKDSGKVYLNTMTILVESASLIVMMDVFVIATVRGNIGGYVSFQMWVHVQPIASFLIIYQIARHVDYFRQKDEVTEAFQNSVSATGIQRIDLRREGRQAETLTFHEP</sequence>
<feature type="transmembrane region" description="Helical" evidence="1">
    <location>
        <begin position="46"/>
        <end position="75"/>
    </location>
</feature>
<accession>A0A8H5FS90</accession>
<evidence type="ECO:0000256" key="1">
    <source>
        <dbReference type="SAM" id="Phobius"/>
    </source>
</evidence>
<feature type="transmembrane region" description="Helical" evidence="1">
    <location>
        <begin position="137"/>
        <end position="155"/>
    </location>
</feature>
<gene>
    <name evidence="2" type="ORF">D9756_010552</name>
</gene>
<reference evidence="2 3" key="1">
    <citation type="journal article" date="2020" name="ISME J.">
        <title>Uncovering the hidden diversity of litter-decomposition mechanisms in mushroom-forming fungi.</title>
        <authorList>
            <person name="Floudas D."/>
            <person name="Bentzer J."/>
            <person name="Ahren D."/>
            <person name="Johansson T."/>
            <person name="Persson P."/>
            <person name="Tunlid A."/>
        </authorList>
    </citation>
    <scope>NUCLEOTIDE SEQUENCE [LARGE SCALE GENOMIC DNA]</scope>
    <source>
        <strain evidence="2 3">CBS 146.42</strain>
    </source>
</reference>
<feature type="transmembrane region" description="Helical" evidence="1">
    <location>
        <begin position="200"/>
        <end position="223"/>
    </location>
</feature>
<dbReference type="AlphaFoldDB" id="A0A8H5FS90"/>
<comment type="caution">
    <text evidence="2">The sequence shown here is derived from an EMBL/GenBank/DDBJ whole genome shotgun (WGS) entry which is preliminary data.</text>
</comment>
<keyword evidence="1" id="KW-1133">Transmembrane helix</keyword>